<evidence type="ECO:0000256" key="3">
    <source>
        <dbReference type="ARBA" id="ARBA00001956"/>
    </source>
</evidence>
<reference evidence="30 31" key="1">
    <citation type="submission" date="2016-08" db="EMBL/GenBank/DDBJ databases">
        <title>Complete genome sequence of Fictibacillus arsenicus G25-54, a strain with toxicity to nematodes and a potential arsenic-resistance activity.</title>
        <authorList>
            <person name="Zheng Z."/>
        </authorList>
    </citation>
    <scope>NUCLEOTIDE SEQUENCE [LARGE SCALE GENOMIC DNA]</scope>
    <source>
        <strain evidence="30 31">G25-54</strain>
    </source>
</reference>
<evidence type="ECO:0000313" key="31">
    <source>
        <dbReference type="Proteomes" id="UP000077412"/>
    </source>
</evidence>
<dbReference type="Gene3D" id="3.40.50.280">
    <property type="entry name" value="Cobalamin-binding domain"/>
    <property type="match status" value="1"/>
</dbReference>
<dbReference type="InterPro" id="IPR037010">
    <property type="entry name" value="VitB12-dep_Met_synth_activ_sf"/>
</dbReference>
<comment type="cofactor">
    <cofactor evidence="2 21 24">
        <name>Zn(2+)</name>
        <dbReference type="ChEBI" id="CHEBI:29105"/>
    </cofactor>
</comment>
<evidence type="ECO:0000256" key="11">
    <source>
        <dbReference type="ARBA" id="ARBA00022679"/>
    </source>
</evidence>
<evidence type="ECO:0000256" key="17">
    <source>
        <dbReference type="ARBA" id="ARBA00023285"/>
    </source>
</evidence>
<evidence type="ECO:0000256" key="20">
    <source>
        <dbReference type="NCBIfam" id="TIGR02082"/>
    </source>
</evidence>
<dbReference type="GO" id="GO:0031419">
    <property type="term" value="F:cobalamin binding"/>
    <property type="evidence" value="ECO:0007669"/>
    <property type="project" value="UniProtKB-UniRule"/>
</dbReference>
<dbReference type="PANTHER" id="PTHR45833">
    <property type="entry name" value="METHIONINE SYNTHASE"/>
    <property type="match status" value="1"/>
</dbReference>
<feature type="binding site" evidence="22 24">
    <location>
        <position position="227"/>
    </location>
    <ligand>
        <name>Zn(2+)</name>
        <dbReference type="ChEBI" id="CHEBI:29105"/>
    </ligand>
</feature>
<dbReference type="Proteomes" id="UP000077412">
    <property type="component" value="Chromosome"/>
</dbReference>
<evidence type="ECO:0000256" key="4">
    <source>
        <dbReference type="ARBA" id="ARBA00005178"/>
    </source>
</evidence>
<dbReference type="PIRSF" id="PIRSF000381">
    <property type="entry name" value="MetH"/>
    <property type="match status" value="1"/>
</dbReference>
<feature type="binding site" evidence="23">
    <location>
        <begin position="722"/>
        <end position="726"/>
    </location>
    <ligand>
        <name>methylcob(III)alamin</name>
        <dbReference type="ChEBI" id="CHEBI:28115"/>
    </ligand>
</feature>
<dbReference type="EC" id="2.1.1.13" evidence="6 20"/>
<dbReference type="InterPro" id="IPR004223">
    <property type="entry name" value="VitB12-dep_Met_synth_activ_dom"/>
</dbReference>
<comment type="similarity">
    <text evidence="5">Belongs to the vitamin-B12 dependent methionine synthase family.</text>
</comment>
<evidence type="ECO:0000256" key="24">
    <source>
        <dbReference type="PROSITE-ProRule" id="PRU00333"/>
    </source>
</evidence>
<dbReference type="PROSITE" id="PS51337">
    <property type="entry name" value="B12_BINDING_NTER"/>
    <property type="match status" value="1"/>
</dbReference>
<dbReference type="Pfam" id="PF00809">
    <property type="entry name" value="Pterin_bind"/>
    <property type="match status" value="1"/>
</dbReference>
<evidence type="ECO:0000313" key="30">
    <source>
        <dbReference type="EMBL" id="ANX12605.1"/>
    </source>
</evidence>
<dbReference type="GO" id="GO:0032259">
    <property type="term" value="P:methylation"/>
    <property type="evidence" value="ECO:0007669"/>
    <property type="project" value="UniProtKB-KW"/>
</dbReference>
<dbReference type="NCBIfam" id="TIGR02082">
    <property type="entry name" value="metH"/>
    <property type="match status" value="1"/>
</dbReference>
<keyword evidence="8 21" id="KW-0489">Methyltransferase</keyword>
<evidence type="ECO:0000256" key="12">
    <source>
        <dbReference type="ARBA" id="ARBA00022691"/>
    </source>
</evidence>
<feature type="binding site" description="axial binding residue" evidence="22">
    <location>
        <position position="725"/>
    </location>
    <ligand>
        <name>methylcob(III)alamin</name>
        <dbReference type="ChEBI" id="CHEBI:28115"/>
    </ligand>
    <ligandPart>
        <name>Co</name>
        <dbReference type="ChEBI" id="CHEBI:27638"/>
    </ligandPart>
</feature>
<dbReference type="SUPFAM" id="SSF82282">
    <property type="entry name" value="Homocysteine S-methyltransferase"/>
    <property type="match status" value="1"/>
</dbReference>
<dbReference type="Gene3D" id="3.20.20.20">
    <property type="entry name" value="Dihydropteroate synthase-like"/>
    <property type="match status" value="1"/>
</dbReference>
<dbReference type="SUPFAM" id="SSF47644">
    <property type="entry name" value="Methionine synthase domain"/>
    <property type="match status" value="1"/>
</dbReference>
<dbReference type="InterPro" id="IPR000489">
    <property type="entry name" value="Pterin-binding_dom"/>
</dbReference>
<dbReference type="FunFam" id="3.20.20.330:FF:000001">
    <property type="entry name" value="Methionine synthase"/>
    <property type="match status" value="1"/>
</dbReference>
<dbReference type="GO" id="GO:0050667">
    <property type="term" value="P:homocysteine metabolic process"/>
    <property type="evidence" value="ECO:0007669"/>
    <property type="project" value="TreeGrafter"/>
</dbReference>
<evidence type="ECO:0000256" key="8">
    <source>
        <dbReference type="ARBA" id="ARBA00022603"/>
    </source>
</evidence>
<dbReference type="InterPro" id="IPR036589">
    <property type="entry name" value="HCY_dom_sf"/>
</dbReference>
<dbReference type="FunFam" id="3.20.20.20:FF:000017">
    <property type="entry name" value="Methionine synthase"/>
    <property type="match status" value="1"/>
</dbReference>
<keyword evidence="16 21" id="KW-0486">Methionine biosynthesis</keyword>
<evidence type="ECO:0000256" key="10">
    <source>
        <dbReference type="ARBA" id="ARBA00022628"/>
    </source>
</evidence>
<dbReference type="Pfam" id="PF02574">
    <property type="entry name" value="S-methyl_trans"/>
    <property type="match status" value="1"/>
</dbReference>
<evidence type="ECO:0000256" key="19">
    <source>
        <dbReference type="ARBA" id="ARBA00031040"/>
    </source>
</evidence>
<evidence type="ECO:0000256" key="1">
    <source>
        <dbReference type="ARBA" id="ARBA00001700"/>
    </source>
</evidence>
<dbReference type="Pfam" id="PF02607">
    <property type="entry name" value="B12-binding_2"/>
    <property type="match status" value="1"/>
</dbReference>
<evidence type="ECO:0000256" key="6">
    <source>
        <dbReference type="ARBA" id="ARBA00012032"/>
    </source>
</evidence>
<comment type="pathway">
    <text evidence="4 21">Amino-acid biosynthesis; L-methionine biosynthesis via de novo pathway; L-methionine from L-homocysteine (MetH route): step 1/1.</text>
</comment>
<protein>
    <recommendedName>
        <fullName evidence="7 20">Methionine synthase</fullName>
        <ecNumber evidence="6 20">2.1.1.13</ecNumber>
    </recommendedName>
    <alternativeName>
        <fullName evidence="19 21">5-methyltetrahydrofolate--homocysteine methyltransferase</fullName>
    </alternativeName>
</protein>
<evidence type="ECO:0000256" key="7">
    <source>
        <dbReference type="ARBA" id="ARBA00013998"/>
    </source>
</evidence>
<keyword evidence="10 21" id="KW-0846">Cobalamin</keyword>
<evidence type="ECO:0000256" key="18">
    <source>
        <dbReference type="ARBA" id="ARBA00025552"/>
    </source>
</evidence>
<feature type="binding site" evidence="23">
    <location>
        <position position="770"/>
    </location>
    <ligand>
        <name>methylcob(III)alamin</name>
        <dbReference type="ChEBI" id="CHEBI:28115"/>
    </ligand>
</feature>
<dbReference type="SMART" id="SM01018">
    <property type="entry name" value="B12-binding_2"/>
    <property type="match status" value="1"/>
</dbReference>
<dbReference type="STRING" id="255247.ABE41_011350"/>
<evidence type="ECO:0000256" key="15">
    <source>
        <dbReference type="ARBA" id="ARBA00022833"/>
    </source>
</evidence>
<dbReference type="RefSeq" id="WP_066290234.1">
    <property type="nucleotide sequence ID" value="NZ_CP016761.1"/>
</dbReference>
<dbReference type="PROSITE" id="PS50972">
    <property type="entry name" value="PTERIN_BINDING"/>
    <property type="match status" value="1"/>
</dbReference>
<dbReference type="UniPathway" id="UPA00051">
    <property type="reaction ID" value="UER00081"/>
</dbReference>
<dbReference type="KEGG" id="far:ABE41_011350"/>
<evidence type="ECO:0000259" key="28">
    <source>
        <dbReference type="PROSITE" id="PS51332"/>
    </source>
</evidence>
<evidence type="ECO:0000256" key="21">
    <source>
        <dbReference type="PIRNR" id="PIRNR000381"/>
    </source>
</evidence>
<evidence type="ECO:0000256" key="16">
    <source>
        <dbReference type="ARBA" id="ARBA00023167"/>
    </source>
</evidence>
<dbReference type="GO" id="GO:0008270">
    <property type="term" value="F:zinc ion binding"/>
    <property type="evidence" value="ECO:0007669"/>
    <property type="project" value="UniProtKB-UniRule"/>
</dbReference>
<dbReference type="Gene3D" id="1.10.1240.10">
    <property type="entry name" value="Methionine synthase domain"/>
    <property type="match status" value="1"/>
</dbReference>
<comment type="domain">
    <text evidence="21">Modular enzyme with four functionally distinct domains. The isolated Hcy-binding domain catalyzes methyl transfer from free methylcobalamin to homocysteine. The Hcy-binding domain in association with the pterin-binding domain catalyzes the methylation of cob(I)alamin by methyltetrahydrofolate and the methylation of homocysteine. The B12-binding domain binds the cofactor. The AdoMet activation domain binds S-adenosyl-L-methionine. Under aerobic conditions cob(I)alamin can be converted to inactive cob(II)alamin. Reductive methylation by S-adenosyl-L-methionine and flavodoxin regenerates methylcobalamin.</text>
</comment>
<comment type="catalytic activity">
    <reaction evidence="1 21">
        <text>(6S)-5-methyl-5,6,7,8-tetrahydrofolate + L-homocysteine = (6S)-5,6,7,8-tetrahydrofolate + L-methionine</text>
        <dbReference type="Rhea" id="RHEA:11172"/>
        <dbReference type="ChEBI" id="CHEBI:18608"/>
        <dbReference type="ChEBI" id="CHEBI:57453"/>
        <dbReference type="ChEBI" id="CHEBI:57844"/>
        <dbReference type="ChEBI" id="CHEBI:58199"/>
        <dbReference type="EC" id="2.1.1.13"/>
    </reaction>
</comment>
<dbReference type="InterPro" id="IPR011822">
    <property type="entry name" value="MetH"/>
</dbReference>
<feature type="domain" description="Pterin-binding" evidence="26">
    <location>
        <begin position="336"/>
        <end position="596"/>
    </location>
</feature>
<dbReference type="AlphaFoldDB" id="A0A1B1Z526"/>
<feature type="binding site" evidence="23">
    <location>
        <position position="826"/>
    </location>
    <ligand>
        <name>methylcob(III)alamin</name>
        <dbReference type="ChEBI" id="CHEBI:28115"/>
    </ligand>
</feature>
<keyword evidence="13 21" id="KW-0479">Metal-binding</keyword>
<dbReference type="Pfam" id="PF02310">
    <property type="entry name" value="B12-binding"/>
    <property type="match status" value="1"/>
</dbReference>
<evidence type="ECO:0000256" key="22">
    <source>
        <dbReference type="PIRSR" id="PIRSR000381-1"/>
    </source>
</evidence>
<dbReference type="SUPFAM" id="SSF51717">
    <property type="entry name" value="Dihydropteroate synthetase-like"/>
    <property type="match status" value="1"/>
</dbReference>
<dbReference type="InterPro" id="IPR036594">
    <property type="entry name" value="Meth_synthase_dom"/>
</dbReference>
<dbReference type="InterPro" id="IPR036724">
    <property type="entry name" value="Cobalamin-bd_sf"/>
</dbReference>
<keyword evidence="14" id="KW-0677">Repeat</keyword>
<accession>A0A1B1Z526</accession>
<comment type="function">
    <text evidence="18 21">Catalyzes the transfer of a methyl group from methyl-cobalamin to homocysteine, yielding enzyme-bound cob(I)alamin and methionine. Subsequently, remethylates the cofactor using methyltetrahydrofolate.</text>
</comment>
<dbReference type="InterPro" id="IPR003759">
    <property type="entry name" value="Cbl-bd_cap"/>
</dbReference>
<dbReference type="Gene3D" id="3.20.20.330">
    <property type="entry name" value="Homocysteine-binding-like domain"/>
    <property type="match status" value="1"/>
</dbReference>
<feature type="domain" description="AdoMet activation" evidence="27">
    <location>
        <begin position="863"/>
        <end position="1150"/>
    </location>
</feature>
<feature type="domain" description="B12-binding" evidence="28">
    <location>
        <begin position="712"/>
        <end position="847"/>
    </location>
</feature>
<dbReference type="GO" id="GO:0008705">
    <property type="term" value="F:methionine synthase activity"/>
    <property type="evidence" value="ECO:0007669"/>
    <property type="project" value="UniProtKB-UniRule"/>
</dbReference>
<dbReference type="InterPro" id="IPR050554">
    <property type="entry name" value="Met_Synthase/Corrinoid"/>
</dbReference>
<organism evidence="30 31">
    <name type="scientific">Fictibacillus arsenicus</name>
    <dbReference type="NCBI Taxonomy" id="255247"/>
    <lineage>
        <taxon>Bacteria</taxon>
        <taxon>Bacillati</taxon>
        <taxon>Bacillota</taxon>
        <taxon>Bacilli</taxon>
        <taxon>Bacillales</taxon>
        <taxon>Fictibacillaceae</taxon>
        <taxon>Fictibacillus</taxon>
    </lineage>
</organism>
<feature type="domain" description="B12-binding N-terminal" evidence="29">
    <location>
        <begin position="617"/>
        <end position="711"/>
    </location>
</feature>
<dbReference type="InterPro" id="IPR033706">
    <property type="entry name" value="Met_synthase_B12-bd"/>
</dbReference>
<evidence type="ECO:0000256" key="5">
    <source>
        <dbReference type="ARBA" id="ARBA00010398"/>
    </source>
</evidence>
<keyword evidence="17 21" id="KW-0170">Cobalt</keyword>
<keyword evidence="31" id="KW-1185">Reference proteome</keyword>
<keyword evidence="12 21" id="KW-0949">S-adenosyl-L-methionine</keyword>
<dbReference type="PROSITE" id="PS50970">
    <property type="entry name" value="HCY"/>
    <property type="match status" value="1"/>
</dbReference>
<evidence type="ECO:0000259" key="29">
    <source>
        <dbReference type="PROSITE" id="PS51337"/>
    </source>
</evidence>
<keyword evidence="11 21" id="KW-0808">Transferase</keyword>
<evidence type="ECO:0000259" key="25">
    <source>
        <dbReference type="PROSITE" id="PS50970"/>
    </source>
</evidence>
<dbReference type="SUPFAM" id="SSF56507">
    <property type="entry name" value="Methionine synthase activation domain-like"/>
    <property type="match status" value="1"/>
</dbReference>
<dbReference type="GO" id="GO:0005829">
    <property type="term" value="C:cytosol"/>
    <property type="evidence" value="ECO:0007669"/>
    <property type="project" value="TreeGrafter"/>
</dbReference>
<evidence type="ECO:0000256" key="14">
    <source>
        <dbReference type="ARBA" id="ARBA00022737"/>
    </source>
</evidence>
<feature type="binding site" evidence="22 24">
    <location>
        <position position="291"/>
    </location>
    <ligand>
        <name>Zn(2+)</name>
        <dbReference type="ChEBI" id="CHEBI:29105"/>
    </ligand>
</feature>
<evidence type="ECO:0000256" key="13">
    <source>
        <dbReference type="ARBA" id="ARBA00022723"/>
    </source>
</evidence>
<feature type="domain" description="Hcy-binding" evidence="25">
    <location>
        <begin position="3"/>
        <end position="305"/>
    </location>
</feature>
<comment type="cofactor">
    <cofactor evidence="3 21 22">
        <name>methylcob(III)alamin</name>
        <dbReference type="ChEBI" id="CHEBI:28115"/>
    </cofactor>
</comment>
<evidence type="ECO:0000256" key="23">
    <source>
        <dbReference type="PIRSR" id="PIRSR000381-2"/>
    </source>
</evidence>
<dbReference type="InterPro" id="IPR011005">
    <property type="entry name" value="Dihydropteroate_synth-like_sf"/>
</dbReference>
<evidence type="ECO:0000256" key="9">
    <source>
        <dbReference type="ARBA" id="ARBA00022605"/>
    </source>
</evidence>
<evidence type="ECO:0000259" key="27">
    <source>
        <dbReference type="PROSITE" id="PS50974"/>
    </source>
</evidence>
<dbReference type="Gene3D" id="3.10.196.10">
    <property type="entry name" value="Vitamin B12-dependent methionine synthase, activation domain"/>
    <property type="match status" value="1"/>
</dbReference>
<dbReference type="InterPro" id="IPR006158">
    <property type="entry name" value="Cobalamin-bd"/>
</dbReference>
<dbReference type="Pfam" id="PF02965">
    <property type="entry name" value="Met_synt_B12"/>
    <property type="match status" value="1"/>
</dbReference>
<feature type="binding site" evidence="23">
    <location>
        <position position="1091"/>
    </location>
    <ligand>
        <name>S-adenosyl-L-methionine</name>
        <dbReference type="ChEBI" id="CHEBI:59789"/>
    </ligand>
</feature>
<dbReference type="PROSITE" id="PS51332">
    <property type="entry name" value="B12_BINDING"/>
    <property type="match status" value="1"/>
</dbReference>
<evidence type="ECO:0000256" key="2">
    <source>
        <dbReference type="ARBA" id="ARBA00001947"/>
    </source>
</evidence>
<dbReference type="SUPFAM" id="SSF52242">
    <property type="entry name" value="Cobalamin (vitamin B12)-binding domain"/>
    <property type="match status" value="1"/>
</dbReference>
<dbReference type="OrthoDB" id="9803687at2"/>
<feature type="binding site" evidence="23">
    <location>
        <begin position="1145"/>
        <end position="1146"/>
    </location>
    <ligand>
        <name>S-adenosyl-L-methionine</name>
        <dbReference type="ChEBI" id="CHEBI:59789"/>
    </ligand>
</feature>
<dbReference type="EMBL" id="CP016761">
    <property type="protein sequence ID" value="ANX12605.1"/>
    <property type="molecule type" value="Genomic_DNA"/>
</dbReference>
<evidence type="ECO:0000259" key="26">
    <source>
        <dbReference type="PROSITE" id="PS50972"/>
    </source>
</evidence>
<dbReference type="GO" id="GO:0046653">
    <property type="term" value="P:tetrahydrofolate metabolic process"/>
    <property type="evidence" value="ECO:0007669"/>
    <property type="project" value="TreeGrafter"/>
</dbReference>
<gene>
    <name evidence="30" type="ORF">ABE41_011350</name>
</gene>
<keyword evidence="9 21" id="KW-0028">Amino-acid biosynthesis</keyword>
<proteinExistence type="inferred from homology"/>
<keyword evidence="15 21" id="KW-0862">Zinc</keyword>
<dbReference type="InterPro" id="IPR003726">
    <property type="entry name" value="HCY_dom"/>
</dbReference>
<sequence>MPKTSIEGQLKKRILIMDGAMGTMLQEAKLTAEDFGGEEYDGCNEYLNVTAPDVIESIHLTYLQAGADIIETNTFGGTNLVLDEYDLGVRAYEINKLGAEIARKAADAVSSEKWPRFVAGSMGPTTKTLSVTGGTTFDALKEAYAEQARGLIDGGADLLLLETSQDMLNVKAGFLGIKQAIEQTGKRIPLMVSGTIEPMGTTLAGQSIEAFYISLKHMNPLAVGLNCATGPEFMQDHIRSLSDLSTSAVSCYPNAGLPDEEGNYHETPESLAAKLSGFAEKGWLNIVGGCCGTTPKHIEALAKVMKNYSPRSIQTNETHMVSGIEPFIYDDPTLRPIMVGERTNVIGSRKFKRLIAEKKFEEAAEIARAQVKGGAHVLDVCLADPDRDERNDMEEFMKEAVKKVKIPFVIDSTDEDVIELALKYSQGKAIINSINLEDGEERFEKVIPLLHKYGAAVVVGTIDEKGMGVSAERKLEIATKSYQLLVEKYKVSPSDIIFDPLVFPVGTGDEQYIGSANATVDGIRLIKESFPQCLTILGVSNVSFGLPPVGREVLNAVYLYHCTQAGLDYAIVNTEKLERFAFISKDEIDMAENLLFKTTDEALAIFTEFYRGKKKETKSKLPDMTLEERLQYYILEGTKEGLIPDLELALKQYSAPLKIINGPLMDGMKEVGRLFNENQLIVAEVLQSAEVMKASVAFLEPYMESNDNSSSKGKVLLATVKGDVHDIGKNLVDIILSNNGFQVIDLGIKIAPLELIEAVKKNKPDIIGLSGLLVKSAQQMVLTANDMREASISTPILVGGAALSRKFTDTKISKEYDGMVLYAKDAMEGLSLANQLQTPEDHEKLAADFSERKRTIVLDSGRSDGGTATATAVKLRSSVSQKAPVFIPSDTKRHILRNYSLSHIQPYINLQMLLGHHLGVKGKISRLLEEKDEKTLHIKSIVDTLLTEAKEKDLINPSAMYQFFPAQSDGDSVLIYDPVDHQTIIEKFDFPRQSKEPHLCIADYLKSIDSGEMDYVGLFSVTAGTGIRELAADMKEQGRFLESHALQALALETAEGFAELVHQQMRDRWGFPDSVDFTMRERFSARYQGQRFSFGYPACPELEDQEKLFKLIQPEDIGIQLTDGCMMEPEASVSAIVFAHPEARYFNVLS</sequence>
<dbReference type="PANTHER" id="PTHR45833:SF1">
    <property type="entry name" value="METHIONINE SYNTHASE"/>
    <property type="match status" value="1"/>
</dbReference>
<feature type="binding site" evidence="22 24">
    <location>
        <position position="290"/>
    </location>
    <ligand>
        <name>Zn(2+)</name>
        <dbReference type="ChEBI" id="CHEBI:29105"/>
    </ligand>
</feature>
<dbReference type="CDD" id="cd02069">
    <property type="entry name" value="methionine_synthase_B12_BD"/>
    <property type="match status" value="1"/>
</dbReference>
<dbReference type="PROSITE" id="PS50974">
    <property type="entry name" value="ADOMET_ACTIVATION"/>
    <property type="match status" value="1"/>
</dbReference>
<name>A0A1B1Z526_9BACL</name>